<keyword evidence="1" id="KW-0732">Signal</keyword>
<keyword evidence="3" id="KW-1185">Reference proteome</keyword>
<protein>
    <submittedName>
        <fullName evidence="2">9666_t:CDS:1</fullName>
    </submittedName>
</protein>
<accession>A0A9N8ZSM7</accession>
<reference evidence="2" key="1">
    <citation type="submission" date="2021-06" db="EMBL/GenBank/DDBJ databases">
        <authorList>
            <person name="Kallberg Y."/>
            <person name="Tangrot J."/>
            <person name="Rosling A."/>
        </authorList>
    </citation>
    <scope>NUCLEOTIDE SEQUENCE</scope>
    <source>
        <strain evidence="2">IA702</strain>
    </source>
</reference>
<evidence type="ECO:0000313" key="3">
    <source>
        <dbReference type="Proteomes" id="UP000789572"/>
    </source>
</evidence>
<dbReference type="EMBL" id="CAJVPJ010000286">
    <property type="protein sequence ID" value="CAG8506592.1"/>
    <property type="molecule type" value="Genomic_DNA"/>
</dbReference>
<dbReference type="AlphaFoldDB" id="A0A9N8ZSM7"/>
<organism evidence="2 3">
    <name type="scientific">Paraglomus occultum</name>
    <dbReference type="NCBI Taxonomy" id="144539"/>
    <lineage>
        <taxon>Eukaryota</taxon>
        <taxon>Fungi</taxon>
        <taxon>Fungi incertae sedis</taxon>
        <taxon>Mucoromycota</taxon>
        <taxon>Glomeromycotina</taxon>
        <taxon>Glomeromycetes</taxon>
        <taxon>Paraglomerales</taxon>
        <taxon>Paraglomeraceae</taxon>
        <taxon>Paraglomus</taxon>
    </lineage>
</organism>
<feature type="signal peptide" evidence="1">
    <location>
        <begin position="1"/>
        <end position="24"/>
    </location>
</feature>
<gene>
    <name evidence="2" type="ORF">POCULU_LOCUS2849</name>
</gene>
<proteinExistence type="predicted"/>
<comment type="caution">
    <text evidence="2">The sequence shown here is derived from an EMBL/GenBank/DDBJ whole genome shotgun (WGS) entry which is preliminary data.</text>
</comment>
<evidence type="ECO:0000313" key="2">
    <source>
        <dbReference type="EMBL" id="CAG8506592.1"/>
    </source>
</evidence>
<feature type="chain" id="PRO_5040372705" evidence="1">
    <location>
        <begin position="25"/>
        <end position="130"/>
    </location>
</feature>
<dbReference type="OrthoDB" id="10445954at2759"/>
<name>A0A9N8ZSM7_9GLOM</name>
<sequence>MASANRTLTLFAVLIALLVTLAVSKPIPELDERTPPVLTLLPQPSTWDLQTTQTTAWSCPQCSTSELVKLVVICNKNSVYTTTATNAFSGQANIQVDPSWAVKGYTCFIQISLVNAPSISATSSSAITIN</sequence>
<evidence type="ECO:0000256" key="1">
    <source>
        <dbReference type="SAM" id="SignalP"/>
    </source>
</evidence>
<dbReference type="Proteomes" id="UP000789572">
    <property type="component" value="Unassembled WGS sequence"/>
</dbReference>